<proteinExistence type="predicted"/>
<dbReference type="AlphaFoldDB" id="A0A6C0DTM1"/>
<dbReference type="EMBL" id="MN739665">
    <property type="protein sequence ID" value="QHT19409.1"/>
    <property type="molecule type" value="Genomic_DNA"/>
</dbReference>
<evidence type="ECO:0000256" key="3">
    <source>
        <dbReference type="ARBA" id="ARBA00022630"/>
    </source>
</evidence>
<evidence type="ECO:0000256" key="5">
    <source>
        <dbReference type="ARBA" id="ARBA00023002"/>
    </source>
</evidence>
<evidence type="ECO:0000256" key="1">
    <source>
        <dbReference type="ARBA" id="ARBA00001974"/>
    </source>
</evidence>
<name>A0A6C0DTM1_9ZZZZ</name>
<keyword evidence="3" id="KW-0285">Flavoprotein</keyword>
<evidence type="ECO:0000256" key="4">
    <source>
        <dbReference type="ARBA" id="ARBA00022827"/>
    </source>
</evidence>
<evidence type="ECO:0000256" key="6">
    <source>
        <dbReference type="ARBA" id="ARBA00023157"/>
    </source>
</evidence>
<keyword evidence="5" id="KW-0560">Oxidoreductase</keyword>
<dbReference type="Pfam" id="PF04777">
    <property type="entry name" value="Evr1_Alr"/>
    <property type="match status" value="1"/>
</dbReference>
<dbReference type="Gene3D" id="1.20.120.310">
    <property type="entry name" value="ERV/ALR sulfhydryl oxidase domain"/>
    <property type="match status" value="1"/>
</dbReference>
<evidence type="ECO:0000313" key="8">
    <source>
        <dbReference type="EMBL" id="QHT19409.1"/>
    </source>
</evidence>
<comment type="cofactor">
    <cofactor evidence="1">
        <name>FAD</name>
        <dbReference type="ChEBI" id="CHEBI:57692"/>
    </cofactor>
</comment>
<evidence type="ECO:0000259" key="7">
    <source>
        <dbReference type="PROSITE" id="PS51324"/>
    </source>
</evidence>
<protein>
    <recommendedName>
        <fullName evidence="2">thiol oxidase</fullName>
        <ecNumber evidence="2">1.8.3.2</ecNumber>
    </recommendedName>
</protein>
<accession>A0A6C0DTM1</accession>
<dbReference type="GO" id="GO:0016972">
    <property type="term" value="F:thiol oxidase activity"/>
    <property type="evidence" value="ECO:0007669"/>
    <property type="project" value="UniProtKB-EC"/>
</dbReference>
<reference evidence="8" key="1">
    <citation type="journal article" date="2020" name="Nature">
        <title>Giant virus diversity and host interactions through global metagenomics.</title>
        <authorList>
            <person name="Schulz F."/>
            <person name="Roux S."/>
            <person name="Paez-Espino D."/>
            <person name="Jungbluth S."/>
            <person name="Walsh D.A."/>
            <person name="Denef V.J."/>
            <person name="McMahon K.D."/>
            <person name="Konstantinidis K.T."/>
            <person name="Eloe-Fadrosh E.A."/>
            <person name="Kyrpides N.C."/>
            <person name="Woyke T."/>
        </authorList>
    </citation>
    <scope>NUCLEOTIDE SEQUENCE</scope>
    <source>
        <strain evidence="8">GVMAG-M-3300023174-57</strain>
    </source>
</reference>
<sequence>MDTRFWGPSGWRLLHLTVATPLHERKLSDLHKFFVNLPYVLPCKFCRYSLSGYYETRPVPTEGFERWLYEIHNDVNGKLRSQNLLKTPNPTYEAIHKLYSSWADTPCASTQMLGWDFLFSVANTTPSRSSHSSPMEGAPATIHTHSEKNKWNTMSYKERLPYIQTWWNLLGRVLPFKPWRHAWQRGETSMGRAPVKKGKKAVLAWLYRMEKYVCKTMAEEAPHNSFDGLCKEITAFSSGCGKKTSPRIKTCRAKKDSARSTLRRNRMKNYSQSGGFL</sequence>
<dbReference type="InterPro" id="IPR036774">
    <property type="entry name" value="ERV/ALR_sulphydryl_oxid_sf"/>
</dbReference>
<dbReference type="EC" id="1.8.3.2" evidence="2"/>
<dbReference type="PROSITE" id="PS51324">
    <property type="entry name" value="ERV_ALR"/>
    <property type="match status" value="1"/>
</dbReference>
<organism evidence="8">
    <name type="scientific">viral metagenome</name>
    <dbReference type="NCBI Taxonomy" id="1070528"/>
    <lineage>
        <taxon>unclassified sequences</taxon>
        <taxon>metagenomes</taxon>
        <taxon>organismal metagenomes</taxon>
    </lineage>
</organism>
<dbReference type="SUPFAM" id="SSF69000">
    <property type="entry name" value="FAD-dependent thiol oxidase"/>
    <property type="match status" value="1"/>
</dbReference>
<evidence type="ECO:0000256" key="2">
    <source>
        <dbReference type="ARBA" id="ARBA00012512"/>
    </source>
</evidence>
<dbReference type="InterPro" id="IPR017905">
    <property type="entry name" value="ERV/ALR_sulphydryl_oxidase"/>
</dbReference>
<keyword evidence="4" id="KW-0274">FAD</keyword>
<keyword evidence="6" id="KW-1015">Disulfide bond</keyword>
<feature type="domain" description="ERV/ALR sulfhydryl oxidase" evidence="7">
    <location>
        <begin position="1"/>
        <end position="99"/>
    </location>
</feature>